<accession>A0A0U4B1Y6</accession>
<keyword evidence="3" id="KW-1185">Reference proteome</keyword>
<evidence type="ECO:0000313" key="2">
    <source>
        <dbReference type="EMBL" id="ALY08720.1"/>
    </source>
</evidence>
<keyword evidence="1" id="KW-0812">Transmembrane</keyword>
<dbReference type="GeneID" id="40078991"/>
<dbReference type="Proteomes" id="UP000222527">
    <property type="component" value="Segment"/>
</dbReference>
<name>A0A0U4B1Y6_9CAUD</name>
<evidence type="ECO:0000256" key="1">
    <source>
        <dbReference type="SAM" id="Phobius"/>
    </source>
</evidence>
<keyword evidence="1" id="KW-1133">Transmembrane helix</keyword>
<protein>
    <submittedName>
        <fullName evidence="2">Uncharacterized protein</fullName>
    </submittedName>
</protein>
<keyword evidence="1" id="KW-0472">Membrane</keyword>
<proteinExistence type="predicted"/>
<dbReference type="RefSeq" id="YP_009603124.1">
    <property type="nucleotide sequence ID" value="NC_041948.1"/>
</dbReference>
<sequence length="62" mass="7047">MDTEEIETEETNIELDAAQTVALVLIAGSLLYTGYRVGKLAENLIRTSLEHRREKKAQKEEK</sequence>
<evidence type="ECO:0000313" key="3">
    <source>
        <dbReference type="Proteomes" id="UP000222527"/>
    </source>
</evidence>
<reference evidence="2 3" key="1">
    <citation type="submission" date="2015-11" db="EMBL/GenBank/DDBJ databases">
        <authorList>
            <person name="Aziz R.M."/>
            <person name="Carl E.L."/>
            <person name="Farooq M.A."/>
            <person name="Gal B."/>
            <person name="Garcia Martinez K."/>
            <person name="Mathew K.J."/>
            <person name="Obando D.J."/>
            <person name="Robinson K.M."/>
            <person name="Robinson M.D."/>
            <person name="Sanders L.M."/>
            <person name="Silva M.P."/>
            <person name="Tasnim L."/>
            <person name="Vo M."/>
            <person name="Vo Q.D."/>
            <person name="Simon S.E."/>
            <person name="Hughes L.E."/>
            <person name="Benjamin R.C."/>
            <person name="Bradley K.W."/>
            <person name="Asai D.J."/>
            <person name="Bowman C.A."/>
            <person name="Russell D.A."/>
            <person name="Pope W.H."/>
            <person name="Jacobs-Sera D."/>
            <person name="Hendrix R.W."/>
            <person name="Hatfull G.F."/>
        </authorList>
    </citation>
    <scope>NUCLEOTIDE SEQUENCE [LARGE SCALE GENOMIC DNA]</scope>
</reference>
<dbReference type="OrthoDB" id="38381at10239"/>
<organism evidence="2 3">
    <name type="scientific">Arthrobacter phage Circum</name>
    <dbReference type="NCBI Taxonomy" id="1772295"/>
    <lineage>
        <taxon>Viruses</taxon>
        <taxon>Duplodnaviria</taxon>
        <taxon>Heunggongvirae</taxon>
        <taxon>Uroviricota</taxon>
        <taxon>Caudoviricetes</taxon>
        <taxon>Mudcatvirus</taxon>
        <taxon>Mudcatvirus circum</taxon>
    </lineage>
</organism>
<dbReference type="EMBL" id="KU160642">
    <property type="protein sequence ID" value="ALY08720.1"/>
    <property type="molecule type" value="Genomic_DNA"/>
</dbReference>
<dbReference type="KEGG" id="vg:40078991"/>
<gene>
    <name evidence="2" type="primary">35</name>
    <name evidence="2" type="ORF">CIRCUM_35</name>
</gene>
<feature type="transmembrane region" description="Helical" evidence="1">
    <location>
        <begin position="17"/>
        <end position="35"/>
    </location>
</feature>